<dbReference type="Gene3D" id="3.80.10.10">
    <property type="entry name" value="Ribonuclease Inhibitor"/>
    <property type="match status" value="1"/>
</dbReference>
<dbReference type="SUPFAM" id="SSF52047">
    <property type="entry name" value="RNI-like"/>
    <property type="match status" value="1"/>
</dbReference>
<dbReference type="PANTHER" id="PTHR38926:SF81">
    <property type="entry name" value="F-BOX DOMAIN-CONTAINING PROTEIN"/>
    <property type="match status" value="1"/>
</dbReference>
<dbReference type="Proteomes" id="UP001172457">
    <property type="component" value="Chromosome 3"/>
</dbReference>
<dbReference type="PANTHER" id="PTHR38926">
    <property type="entry name" value="F-BOX DOMAIN CONTAINING PROTEIN, EXPRESSED"/>
    <property type="match status" value="1"/>
</dbReference>
<reference evidence="1" key="1">
    <citation type="submission" date="2023-03" db="EMBL/GenBank/DDBJ databases">
        <title>Chromosome-scale reference genome and RAD-based genetic map of yellow starthistle (Centaurea solstitialis) reveal putative structural variation and QTLs associated with invader traits.</title>
        <authorList>
            <person name="Reatini B."/>
            <person name="Cang F.A."/>
            <person name="Jiang Q."/>
            <person name="Mckibben M.T.W."/>
            <person name="Barker M.S."/>
            <person name="Rieseberg L.H."/>
            <person name="Dlugosch K.M."/>
        </authorList>
    </citation>
    <scope>NUCLEOTIDE SEQUENCE</scope>
    <source>
        <strain evidence="1">CAN-66</strain>
        <tissue evidence="1">Leaf</tissue>
    </source>
</reference>
<comment type="caution">
    <text evidence="1">The sequence shown here is derived from an EMBL/GenBank/DDBJ whole genome shotgun (WGS) entry which is preliminary data.</text>
</comment>
<sequence length="225" mass="25317">MSKAKVAEGRRWAALNPEILALIFVRIQLVDAMVSWSGEAVVRFNDFVSTRWENPVSCRSSTGTGRCLKWLEIPNSSITDDMVLKHIKPMPNLLGLDISCCFEITSKGLEAFGNNCKSLVFLKRNRNYSFGVGSIDDSEATTIAHTMPTLQRIELRFVHFGNLGLFEILTECKSLTHLDIHGCRKVEMDGDLTEICGLLEHFRSPKIKYYHDDDAYVDVPSPTSD</sequence>
<name>A0AA38WMV2_9ASTR</name>
<keyword evidence="2" id="KW-1185">Reference proteome</keyword>
<organism evidence="1 2">
    <name type="scientific">Centaurea solstitialis</name>
    <name type="common">yellow star-thistle</name>
    <dbReference type="NCBI Taxonomy" id="347529"/>
    <lineage>
        <taxon>Eukaryota</taxon>
        <taxon>Viridiplantae</taxon>
        <taxon>Streptophyta</taxon>
        <taxon>Embryophyta</taxon>
        <taxon>Tracheophyta</taxon>
        <taxon>Spermatophyta</taxon>
        <taxon>Magnoliopsida</taxon>
        <taxon>eudicotyledons</taxon>
        <taxon>Gunneridae</taxon>
        <taxon>Pentapetalae</taxon>
        <taxon>asterids</taxon>
        <taxon>campanulids</taxon>
        <taxon>Asterales</taxon>
        <taxon>Asteraceae</taxon>
        <taxon>Carduoideae</taxon>
        <taxon>Cardueae</taxon>
        <taxon>Centaureinae</taxon>
        <taxon>Centaurea</taxon>
    </lineage>
</organism>
<dbReference type="EMBL" id="JARYMX010000003">
    <property type="protein sequence ID" value="KAJ9558290.1"/>
    <property type="molecule type" value="Genomic_DNA"/>
</dbReference>
<dbReference type="AlphaFoldDB" id="A0AA38WMV2"/>
<evidence type="ECO:0000313" key="1">
    <source>
        <dbReference type="EMBL" id="KAJ9558290.1"/>
    </source>
</evidence>
<evidence type="ECO:0008006" key="3">
    <source>
        <dbReference type="Google" id="ProtNLM"/>
    </source>
</evidence>
<protein>
    <recommendedName>
        <fullName evidence="3">F-box protein</fullName>
    </recommendedName>
</protein>
<gene>
    <name evidence="1" type="ORF">OSB04_012904</name>
</gene>
<evidence type="ECO:0000313" key="2">
    <source>
        <dbReference type="Proteomes" id="UP001172457"/>
    </source>
</evidence>
<dbReference type="InterPro" id="IPR032675">
    <property type="entry name" value="LRR_dom_sf"/>
</dbReference>
<accession>A0AA38WMV2</accession>
<proteinExistence type="predicted"/>